<dbReference type="Proteomes" id="UP000001963">
    <property type="component" value="Chromosome"/>
</dbReference>
<evidence type="ECO:0000313" key="1">
    <source>
        <dbReference type="EMBL" id="ABI61755.1"/>
    </source>
</evidence>
<dbReference type="KEGG" id="gbe:GbCGDNIH1_0857"/>
<name>Q0BTU7_GRABC</name>
<protein>
    <submittedName>
        <fullName evidence="1">Uncharacterized protein</fullName>
    </submittedName>
</protein>
<proteinExistence type="predicted"/>
<evidence type="ECO:0000313" key="2">
    <source>
        <dbReference type="Proteomes" id="UP000001963"/>
    </source>
</evidence>
<gene>
    <name evidence="1" type="ordered locus">GbCGDNIH1_0857</name>
</gene>
<accession>Q0BTU7</accession>
<dbReference type="STRING" id="391165.GbCGDNIH1_0857"/>
<dbReference type="HOGENOM" id="CLU_2105515_0_0_5"/>
<keyword evidence="2" id="KW-1185">Reference proteome</keyword>
<dbReference type="AlphaFoldDB" id="Q0BTU7"/>
<sequence length="115" mass="12654">MPGMLSARAIICQFRKMSSVQSVGTVSLEYAAYHLTRRPQLPSHDKPVTLRCEIAPYSDLLVLHDRAGESGRKKIRLPSDSLCFRFHAQGSHTGDLSAILGHQTESASSEQSMSL</sequence>
<reference evidence="1 2" key="1">
    <citation type="journal article" date="2007" name="J. Bacteriol.">
        <title>Genome sequence analysis of the emerging human pathogenic acetic acid bacterium Granulibacter bethesdensis.</title>
        <authorList>
            <person name="Greenberg D.E."/>
            <person name="Porcella S.F."/>
            <person name="Zelazny A.M."/>
            <person name="Virtaneva K."/>
            <person name="Sturdevant D.E."/>
            <person name="Kupko J.J.III."/>
            <person name="Barbian K.D."/>
            <person name="Babar A."/>
            <person name="Dorward D.W."/>
            <person name="Holland S.M."/>
        </authorList>
    </citation>
    <scope>NUCLEOTIDE SEQUENCE [LARGE SCALE GENOMIC DNA]</scope>
    <source>
        <strain evidence="2">ATCC BAA-1260 / CGDNIH1</strain>
    </source>
</reference>
<organism evidence="1 2">
    <name type="scientific">Granulibacter bethesdensis (strain ATCC BAA-1260 / CGDNIH1)</name>
    <dbReference type="NCBI Taxonomy" id="391165"/>
    <lineage>
        <taxon>Bacteria</taxon>
        <taxon>Pseudomonadati</taxon>
        <taxon>Pseudomonadota</taxon>
        <taxon>Alphaproteobacteria</taxon>
        <taxon>Acetobacterales</taxon>
        <taxon>Acetobacteraceae</taxon>
        <taxon>Granulibacter</taxon>
    </lineage>
</organism>
<dbReference type="EMBL" id="CP000394">
    <property type="protein sequence ID" value="ABI61755.1"/>
    <property type="molecule type" value="Genomic_DNA"/>
</dbReference>